<dbReference type="Gene3D" id="3.40.50.720">
    <property type="entry name" value="NAD(P)-binding Rossmann-like Domain"/>
    <property type="match status" value="1"/>
</dbReference>
<dbReference type="InterPro" id="IPR003869">
    <property type="entry name" value="Polysac_CapD-like"/>
</dbReference>
<accession>A0A378Q2E1</accession>
<organism evidence="3 4">
    <name type="scientific">Faucicola atlantae</name>
    <dbReference type="NCBI Taxonomy" id="34059"/>
    <lineage>
        <taxon>Bacteria</taxon>
        <taxon>Pseudomonadati</taxon>
        <taxon>Pseudomonadota</taxon>
        <taxon>Gammaproteobacteria</taxon>
        <taxon>Moraxellales</taxon>
        <taxon>Moraxellaceae</taxon>
        <taxon>Faucicola</taxon>
    </lineage>
</organism>
<dbReference type="NCBIfam" id="TIGR03589">
    <property type="entry name" value="PseB"/>
    <property type="match status" value="1"/>
</dbReference>
<protein>
    <submittedName>
        <fullName evidence="3">UDP-glucose 4-epimerase</fullName>
        <ecNumber evidence="3">5.1.3.2</ecNumber>
    </submittedName>
</protein>
<dbReference type="Pfam" id="PF02719">
    <property type="entry name" value="Polysacc_synt_2"/>
    <property type="match status" value="1"/>
</dbReference>
<dbReference type="CDD" id="cd05237">
    <property type="entry name" value="UDP_invert_4-6DH_SDR_e"/>
    <property type="match status" value="1"/>
</dbReference>
<feature type="domain" description="Polysaccharide biosynthesis protein CapD-like" evidence="2">
    <location>
        <begin position="9"/>
        <end position="280"/>
    </location>
</feature>
<comment type="similarity">
    <text evidence="1">Belongs to the polysaccharide synthase family.</text>
</comment>
<sequence length="334" mass="37258">MKQFDNATILVTGGTGSFGHTFVPMTLARYNPKKLIVFSRDEMKQWEMAKHYQNDPRVRFFIGDVRDKDRLYRALDGVDYVVHAAATKIVPTAEYNPFECVKTNIMGAMNLIDACIDKGVKKVVALSTDKASSPVNLYGATKLASDKLFVAGNAYSGEHGTRFSVVRYGNVMGSRGSVIPYFLSIKDRGVLPITDPRMTRFMISLEQGVELVWHAFADMVGGEIYVKKIPSMLMTEVATAIAPDARQEIVGIRPGEKLHEQMIGSEDALHTFEYADYYKILPAINGWGDSPERIKDGKRVPEGFVYASDTNPDWMDIETLRAWIDANAHSIGQI</sequence>
<gene>
    <name evidence="3" type="primary">capD</name>
    <name evidence="3" type="ORF">NCTC11091_00755</name>
</gene>
<dbReference type="EMBL" id="UGQA01000001">
    <property type="protein sequence ID" value="STY94971.1"/>
    <property type="molecule type" value="Genomic_DNA"/>
</dbReference>
<dbReference type="RefSeq" id="WP_067056559.1">
    <property type="nucleotide sequence ID" value="NZ_MXAO01000048.1"/>
</dbReference>
<reference evidence="3 4" key="1">
    <citation type="submission" date="2018-06" db="EMBL/GenBank/DDBJ databases">
        <authorList>
            <consortium name="Pathogen Informatics"/>
            <person name="Doyle S."/>
        </authorList>
    </citation>
    <scope>NUCLEOTIDE SEQUENCE [LARGE SCALE GENOMIC DNA]</scope>
    <source>
        <strain evidence="3 4">NCTC11091</strain>
    </source>
</reference>
<dbReference type="PANTHER" id="PTHR43318">
    <property type="entry name" value="UDP-N-ACETYLGLUCOSAMINE 4,6-DEHYDRATASE"/>
    <property type="match status" value="1"/>
</dbReference>
<dbReference type="PANTHER" id="PTHR43318:SF2">
    <property type="entry name" value="UDP-N-ACETYLGLUCOSAMINE 4,6-DEHYDRATASE (INVERTING)"/>
    <property type="match status" value="1"/>
</dbReference>
<proteinExistence type="inferred from homology"/>
<dbReference type="InterPro" id="IPR051203">
    <property type="entry name" value="Polysaccharide_Synthase-Rel"/>
</dbReference>
<dbReference type="InterPro" id="IPR036291">
    <property type="entry name" value="NAD(P)-bd_dom_sf"/>
</dbReference>
<dbReference type="EC" id="5.1.3.2" evidence="3"/>
<evidence type="ECO:0000313" key="4">
    <source>
        <dbReference type="Proteomes" id="UP000255193"/>
    </source>
</evidence>
<keyword evidence="3" id="KW-0413">Isomerase</keyword>
<evidence type="ECO:0000313" key="3">
    <source>
        <dbReference type="EMBL" id="STY94971.1"/>
    </source>
</evidence>
<evidence type="ECO:0000256" key="1">
    <source>
        <dbReference type="ARBA" id="ARBA00007430"/>
    </source>
</evidence>
<dbReference type="Proteomes" id="UP000255193">
    <property type="component" value="Unassembled WGS sequence"/>
</dbReference>
<dbReference type="SUPFAM" id="SSF51735">
    <property type="entry name" value="NAD(P)-binding Rossmann-fold domains"/>
    <property type="match status" value="1"/>
</dbReference>
<evidence type="ECO:0000259" key="2">
    <source>
        <dbReference type="Pfam" id="PF02719"/>
    </source>
</evidence>
<dbReference type="InterPro" id="IPR020025">
    <property type="entry name" value="PseB"/>
</dbReference>
<name>A0A378Q2E1_9GAMM</name>
<dbReference type="AlphaFoldDB" id="A0A378Q2E1"/>
<dbReference type="GO" id="GO:0003978">
    <property type="term" value="F:UDP-glucose 4-epimerase activity"/>
    <property type="evidence" value="ECO:0007669"/>
    <property type="project" value="UniProtKB-EC"/>
</dbReference>